<protein>
    <submittedName>
        <fullName evidence="2">Uncharacterized protein</fullName>
    </submittedName>
</protein>
<gene>
    <name evidence="2" type="ORF">PoB_007514200</name>
</gene>
<accession>A0AAV4DX91</accession>
<proteinExistence type="predicted"/>
<keyword evidence="3" id="KW-1185">Reference proteome</keyword>
<evidence type="ECO:0000313" key="2">
    <source>
        <dbReference type="EMBL" id="GFO48637.1"/>
    </source>
</evidence>
<organism evidence="2 3">
    <name type="scientific">Plakobranchus ocellatus</name>
    <dbReference type="NCBI Taxonomy" id="259542"/>
    <lineage>
        <taxon>Eukaryota</taxon>
        <taxon>Metazoa</taxon>
        <taxon>Spiralia</taxon>
        <taxon>Lophotrochozoa</taxon>
        <taxon>Mollusca</taxon>
        <taxon>Gastropoda</taxon>
        <taxon>Heterobranchia</taxon>
        <taxon>Euthyneura</taxon>
        <taxon>Panpulmonata</taxon>
        <taxon>Sacoglossa</taxon>
        <taxon>Placobranchoidea</taxon>
        <taxon>Plakobranchidae</taxon>
        <taxon>Plakobranchus</taxon>
    </lineage>
</organism>
<sequence>MSRRDGIAFYSSQRNLPLRRYSEPSSTCKISNTESFASKQKPFRRFSFSALENYCRKGDGRHGHRSGLQDIDLTPLGVRNQVDQVLQDNGFKDSEKLKVAQFRYYSNHVEKDIVNPLKDQAKRGSFAAIAAAAVCDKKNQKDSEISRTGSIRFDTGVRSSRSFQSIQKGPVRVSRGQHRFANRFANAWESTEYEPDNRYLVDNNSRHHSLSMADMDDHLIQKKSLWTGRCRRDSISKFRNRVMDALRPYTETDTEYWRRCRSLNCDEELSKFPKCKYRLREDGLIASELASATKVDIDDRNLEYGDDNDNNSPRNSFARPASAMATTNKADILSNLIKFRRKSSLLSDSDTNHKAAFHRSLSSYSDKTISLEVSDKSSSHDPSFQRSLSCQDSVTSEEEYRRPFFHPMKCISMSPQMPHISDTEAYLATRRAAMRGSTAGKRRWSQTTSEGFELIGSPSLHGAPRYKGRLMLLTARTVRFNDEFNEGEIQK</sequence>
<reference evidence="2 3" key="1">
    <citation type="journal article" date="2021" name="Elife">
        <title>Chloroplast acquisition without the gene transfer in kleptoplastic sea slugs, Plakobranchus ocellatus.</title>
        <authorList>
            <person name="Maeda T."/>
            <person name="Takahashi S."/>
            <person name="Yoshida T."/>
            <person name="Shimamura S."/>
            <person name="Takaki Y."/>
            <person name="Nagai Y."/>
            <person name="Toyoda A."/>
            <person name="Suzuki Y."/>
            <person name="Arimoto A."/>
            <person name="Ishii H."/>
            <person name="Satoh N."/>
            <person name="Nishiyama T."/>
            <person name="Hasebe M."/>
            <person name="Maruyama T."/>
            <person name="Minagawa J."/>
            <person name="Obokata J."/>
            <person name="Shigenobu S."/>
        </authorList>
    </citation>
    <scope>NUCLEOTIDE SEQUENCE [LARGE SCALE GENOMIC DNA]</scope>
</reference>
<dbReference type="AlphaFoldDB" id="A0AAV4DX91"/>
<feature type="region of interest" description="Disordered" evidence="1">
    <location>
        <begin position="300"/>
        <end position="323"/>
    </location>
</feature>
<comment type="caution">
    <text evidence="2">The sequence shown here is derived from an EMBL/GenBank/DDBJ whole genome shotgun (WGS) entry which is preliminary data.</text>
</comment>
<dbReference type="EMBL" id="BLXT01008440">
    <property type="protein sequence ID" value="GFO48637.1"/>
    <property type="molecule type" value="Genomic_DNA"/>
</dbReference>
<evidence type="ECO:0000313" key="3">
    <source>
        <dbReference type="Proteomes" id="UP000735302"/>
    </source>
</evidence>
<name>A0AAV4DX91_9GAST</name>
<evidence type="ECO:0000256" key="1">
    <source>
        <dbReference type="SAM" id="MobiDB-lite"/>
    </source>
</evidence>
<dbReference type="Proteomes" id="UP000735302">
    <property type="component" value="Unassembled WGS sequence"/>
</dbReference>